<evidence type="ECO:0000256" key="2">
    <source>
        <dbReference type="ARBA" id="ARBA00022833"/>
    </source>
</evidence>
<dbReference type="PIRSF" id="PIRSF036894">
    <property type="entry name" value="PMI_Firm_short"/>
    <property type="match status" value="1"/>
</dbReference>
<dbReference type="CDD" id="cd07010">
    <property type="entry name" value="cupin_PMI_type_I_N_bac"/>
    <property type="match status" value="1"/>
</dbReference>
<feature type="active site" evidence="4">
    <location>
        <position position="205"/>
    </location>
</feature>
<keyword evidence="1 3" id="KW-0479">Metal-binding</keyword>
<dbReference type="Gene3D" id="2.60.120.10">
    <property type="entry name" value="Jelly Rolls"/>
    <property type="match status" value="2"/>
</dbReference>
<evidence type="ECO:0000259" key="5">
    <source>
        <dbReference type="Pfam" id="PF20511"/>
    </source>
</evidence>
<dbReference type="InterPro" id="IPR014628">
    <property type="entry name" value="Man6P_isomerase_Firm_short"/>
</dbReference>
<reference evidence="6" key="1">
    <citation type="journal article" date="2009" name="Environ. Microbiol. Rep.">
        <title>Characterization of canthaxanthin biosynthesis genes from an uncultured marine bacterium.</title>
        <authorList>
            <person name="Maresca J.A."/>
            <person name="Braff J.C."/>
            <person name="Delong E.F."/>
        </authorList>
    </citation>
    <scope>NUCLEOTIDE SEQUENCE</scope>
</reference>
<feature type="binding site" evidence="3">
    <location>
        <position position="181"/>
    </location>
    <ligand>
        <name>Zn(2+)</name>
        <dbReference type="ChEBI" id="CHEBI:29105"/>
    </ligand>
</feature>
<accession>C7FPE9</accession>
<dbReference type="GO" id="GO:0004476">
    <property type="term" value="F:mannose-6-phosphate isomerase activity"/>
    <property type="evidence" value="ECO:0007669"/>
    <property type="project" value="InterPro"/>
</dbReference>
<dbReference type="PANTHER" id="PTHR42742">
    <property type="entry name" value="TRANSCRIPTIONAL REPRESSOR MPRA"/>
    <property type="match status" value="1"/>
</dbReference>
<dbReference type="AlphaFoldDB" id="C7FPE9"/>
<dbReference type="InterPro" id="IPR014710">
    <property type="entry name" value="RmlC-like_jellyroll"/>
</dbReference>
<protein>
    <submittedName>
        <fullName evidence="6">Phosphomannose isomerase</fullName>
    </submittedName>
</protein>
<dbReference type="InterPro" id="IPR046457">
    <property type="entry name" value="PMI_typeI_cat"/>
</dbReference>
<dbReference type="InterPro" id="IPR051804">
    <property type="entry name" value="Carb_Metab_Reg_Kinase/Isom"/>
</dbReference>
<proteinExistence type="predicted"/>
<keyword evidence="6" id="KW-0413">Isomerase</keyword>
<dbReference type="InterPro" id="IPR011051">
    <property type="entry name" value="RmlC_Cupin_sf"/>
</dbReference>
<keyword evidence="2 3" id="KW-0862">Zinc</keyword>
<dbReference type="Pfam" id="PF20511">
    <property type="entry name" value="PMI_typeI_cat"/>
    <property type="match status" value="1"/>
</dbReference>
<organism evidence="6">
    <name type="scientific">uncultured bacterium HF186_25m_18N5</name>
    <dbReference type="NCBI Taxonomy" id="662887"/>
    <lineage>
        <taxon>Bacteria</taxon>
        <taxon>environmental samples</taxon>
    </lineage>
</organism>
<dbReference type="PANTHER" id="PTHR42742:SF3">
    <property type="entry name" value="FRUCTOKINASE"/>
    <property type="match status" value="1"/>
</dbReference>
<evidence type="ECO:0000256" key="4">
    <source>
        <dbReference type="PIRSR" id="PIRSR036894-2"/>
    </source>
</evidence>
<feature type="binding site" evidence="3">
    <location>
        <position position="105"/>
    </location>
    <ligand>
        <name>Zn(2+)</name>
        <dbReference type="ChEBI" id="CHEBI:29105"/>
    </ligand>
</feature>
<evidence type="ECO:0000256" key="1">
    <source>
        <dbReference type="ARBA" id="ARBA00022723"/>
    </source>
</evidence>
<dbReference type="SUPFAM" id="SSF51182">
    <property type="entry name" value="RmlC-like cupins"/>
    <property type="match status" value="1"/>
</dbReference>
<sequence length="349" mass="37723">MIPRLLRSDNLTPPTRTPWGGEEILGHYKADLDLHRTGKVGESWEVSVEPSFPSLLAGTETLLSDAIAADPVGWLGPEVAARYGGQTPLLIKLLDAADNLSVQVHPRDGDPELALDESGKPEAWIVLRARPGAGLYLGFQDGVAREDVVRCLERSGPLDRLMNFVTVSPGDAFVIAAGTPHAIGGGVTLIEPQFVTPGRRGVTYRFWDWNRRYDAEGQRDPSGAPRPLHVARSLAVTRWGGPTGEAFVSRCRALPRLLQAGPLVRQRVVSWPWFVSERWRGSGTLTLPPLGTMWALTAFQGRAELETAGGVLTLRRGQSAVVPASAGALEVRAEELDLIATYSPLKAPA</sequence>
<evidence type="ECO:0000256" key="3">
    <source>
        <dbReference type="PIRSR" id="PIRSR036894-1"/>
    </source>
</evidence>
<feature type="binding site" evidence="3">
    <location>
        <position position="122"/>
    </location>
    <ligand>
        <name>Zn(2+)</name>
        <dbReference type="ChEBI" id="CHEBI:29105"/>
    </ligand>
</feature>
<dbReference type="GO" id="GO:0005975">
    <property type="term" value="P:carbohydrate metabolic process"/>
    <property type="evidence" value="ECO:0007669"/>
    <property type="project" value="InterPro"/>
</dbReference>
<feature type="domain" description="Phosphomannose isomerase type I catalytic" evidence="5">
    <location>
        <begin position="34"/>
        <end position="109"/>
    </location>
</feature>
<dbReference type="EMBL" id="GQ412708">
    <property type="protein sequence ID" value="ACU26452.1"/>
    <property type="molecule type" value="Genomic_DNA"/>
</dbReference>
<name>C7FPE9_9BACT</name>
<dbReference type="GO" id="GO:0008270">
    <property type="term" value="F:zinc ion binding"/>
    <property type="evidence" value="ECO:0007669"/>
    <property type="project" value="InterPro"/>
</dbReference>
<evidence type="ECO:0000313" key="6">
    <source>
        <dbReference type="EMBL" id="ACU26452.1"/>
    </source>
</evidence>
<comment type="cofactor">
    <cofactor evidence="3">
        <name>Zn(2+)</name>
        <dbReference type="ChEBI" id="CHEBI:29105"/>
    </cofactor>
    <text evidence="3">Binds 1 zinc ion per subunit.</text>
</comment>